<dbReference type="OrthoDB" id="2154985at2759"/>
<name>B0DIZ5_LACBS</name>
<evidence type="ECO:0000313" key="2">
    <source>
        <dbReference type="Proteomes" id="UP000001194"/>
    </source>
</evidence>
<gene>
    <name evidence="1" type="ORF">LACBIDRAFT_303125</name>
</gene>
<dbReference type="RefSeq" id="XP_001883875.1">
    <property type="nucleotide sequence ID" value="XM_001883840.1"/>
</dbReference>
<keyword evidence="2" id="KW-1185">Reference proteome</keyword>
<dbReference type="Proteomes" id="UP000001194">
    <property type="component" value="Unassembled WGS sequence"/>
</dbReference>
<sequence length="75" mass="8625">MTEATRMLDLFEAGTRKQMNAPKKKYNTRFLQGLEWKILDADAVAWGCFEVREGNCSEICNPPERIASESYMGYL</sequence>
<reference evidence="1 2" key="1">
    <citation type="journal article" date="2008" name="Nature">
        <title>The genome of Laccaria bicolor provides insights into mycorrhizal symbiosis.</title>
        <authorList>
            <person name="Martin F."/>
            <person name="Aerts A."/>
            <person name="Ahren D."/>
            <person name="Brun A."/>
            <person name="Danchin E.G.J."/>
            <person name="Duchaussoy F."/>
            <person name="Gibon J."/>
            <person name="Kohler A."/>
            <person name="Lindquist E."/>
            <person name="Pereda V."/>
            <person name="Salamov A."/>
            <person name="Shapiro H.J."/>
            <person name="Wuyts J."/>
            <person name="Blaudez D."/>
            <person name="Buee M."/>
            <person name="Brokstein P."/>
            <person name="Canbaeck B."/>
            <person name="Cohen D."/>
            <person name="Courty P.E."/>
            <person name="Coutinho P.M."/>
            <person name="Delaruelle C."/>
            <person name="Detter J.C."/>
            <person name="Deveau A."/>
            <person name="DiFazio S."/>
            <person name="Duplessis S."/>
            <person name="Fraissinet-Tachet L."/>
            <person name="Lucic E."/>
            <person name="Frey-Klett P."/>
            <person name="Fourrey C."/>
            <person name="Feussner I."/>
            <person name="Gay G."/>
            <person name="Grimwood J."/>
            <person name="Hoegger P.J."/>
            <person name="Jain P."/>
            <person name="Kilaru S."/>
            <person name="Labbe J."/>
            <person name="Lin Y.C."/>
            <person name="Legue V."/>
            <person name="Le Tacon F."/>
            <person name="Marmeisse R."/>
            <person name="Melayah D."/>
            <person name="Montanini B."/>
            <person name="Muratet M."/>
            <person name="Nehls U."/>
            <person name="Niculita-Hirzel H."/>
            <person name="Oudot-Le Secq M.P."/>
            <person name="Peter M."/>
            <person name="Quesneville H."/>
            <person name="Rajashekar B."/>
            <person name="Reich M."/>
            <person name="Rouhier N."/>
            <person name="Schmutz J."/>
            <person name="Yin T."/>
            <person name="Chalot M."/>
            <person name="Henrissat B."/>
            <person name="Kuees U."/>
            <person name="Lucas S."/>
            <person name="Van de Peer Y."/>
            <person name="Podila G.K."/>
            <person name="Polle A."/>
            <person name="Pukkila P.J."/>
            <person name="Richardson P.M."/>
            <person name="Rouze P."/>
            <person name="Sanders I.R."/>
            <person name="Stajich J.E."/>
            <person name="Tunlid A."/>
            <person name="Tuskan G."/>
            <person name="Grigoriev I.V."/>
        </authorList>
    </citation>
    <scope>NUCLEOTIDE SEQUENCE [LARGE SCALE GENOMIC DNA]</scope>
    <source>
        <strain evidence="2">S238N-H82 / ATCC MYA-4686</strain>
    </source>
</reference>
<dbReference type="EMBL" id="DS547113">
    <property type="protein sequence ID" value="EDR05317.1"/>
    <property type="molecule type" value="Genomic_DNA"/>
</dbReference>
<dbReference type="GeneID" id="6079494"/>
<proteinExistence type="predicted"/>
<evidence type="ECO:0000313" key="1">
    <source>
        <dbReference type="EMBL" id="EDR05317.1"/>
    </source>
</evidence>
<accession>B0DIZ5</accession>
<protein>
    <submittedName>
        <fullName evidence="1">Predicted protein</fullName>
    </submittedName>
</protein>
<dbReference type="AlphaFoldDB" id="B0DIZ5"/>
<dbReference type="KEGG" id="lbc:LACBIDRAFT_303125"/>
<dbReference type="InParanoid" id="B0DIZ5"/>
<dbReference type="HOGENOM" id="CLU_2671486_0_0_1"/>
<organism evidence="2">
    <name type="scientific">Laccaria bicolor (strain S238N-H82 / ATCC MYA-4686)</name>
    <name type="common">Bicoloured deceiver</name>
    <name type="synonym">Laccaria laccata var. bicolor</name>
    <dbReference type="NCBI Taxonomy" id="486041"/>
    <lineage>
        <taxon>Eukaryota</taxon>
        <taxon>Fungi</taxon>
        <taxon>Dikarya</taxon>
        <taxon>Basidiomycota</taxon>
        <taxon>Agaricomycotina</taxon>
        <taxon>Agaricomycetes</taxon>
        <taxon>Agaricomycetidae</taxon>
        <taxon>Agaricales</taxon>
        <taxon>Agaricineae</taxon>
        <taxon>Hydnangiaceae</taxon>
        <taxon>Laccaria</taxon>
    </lineage>
</organism>